<evidence type="ECO:0000256" key="1">
    <source>
        <dbReference type="ARBA" id="ARBA00005417"/>
    </source>
</evidence>
<keyword evidence="6" id="KW-0029">Amino-acid transport</keyword>
<dbReference type="Pfam" id="PF00005">
    <property type="entry name" value="ABC_tran"/>
    <property type="match status" value="1"/>
</dbReference>
<evidence type="ECO:0000256" key="4">
    <source>
        <dbReference type="ARBA" id="ARBA00022741"/>
    </source>
</evidence>
<dbReference type="PANTHER" id="PTHR43820:SF2">
    <property type="entry name" value="ABC TRANSPORTER ATP-BINDING PROTEIN"/>
    <property type="match status" value="1"/>
</dbReference>
<keyword evidence="4" id="KW-0547">Nucleotide-binding</keyword>
<protein>
    <submittedName>
        <fullName evidence="8">ABC transporter ATP-binding protein</fullName>
    </submittedName>
</protein>
<dbReference type="InterPro" id="IPR052156">
    <property type="entry name" value="BCAA_Transport_ATP-bd_LivF"/>
</dbReference>
<dbReference type="CDD" id="cd03224">
    <property type="entry name" value="ABC_TM1139_LivF_branched"/>
    <property type="match status" value="1"/>
</dbReference>
<gene>
    <name evidence="8" type="ORF">RAS12_29115</name>
</gene>
<dbReference type="PROSITE" id="PS00211">
    <property type="entry name" value="ABC_TRANSPORTER_1"/>
    <property type="match status" value="1"/>
</dbReference>
<dbReference type="EMBL" id="CP132976">
    <property type="protein sequence ID" value="WMD20607.1"/>
    <property type="molecule type" value="Genomic_DNA"/>
</dbReference>
<evidence type="ECO:0000313" key="9">
    <source>
        <dbReference type="Proteomes" id="UP001234798"/>
    </source>
</evidence>
<evidence type="ECO:0000256" key="2">
    <source>
        <dbReference type="ARBA" id="ARBA00022448"/>
    </source>
</evidence>
<keyword evidence="2" id="KW-0813">Transport</keyword>
<dbReference type="PANTHER" id="PTHR43820">
    <property type="entry name" value="HIGH-AFFINITY BRANCHED-CHAIN AMINO ACID TRANSPORT ATP-BINDING PROTEIN LIVF"/>
    <property type="match status" value="1"/>
</dbReference>
<dbReference type="Gene3D" id="3.40.50.300">
    <property type="entry name" value="P-loop containing nucleotide triphosphate hydrolases"/>
    <property type="match status" value="1"/>
</dbReference>
<sequence length="236" mass="25936">MNALIEANGLHVYYGASHVLRGIDMHIAPGESIGLVGRNGMGKTTLIRSLMGHVKSARGHVRISGRDCTHAQPHVVARSGVAYVPEGRGIFPNLNVRENLQVAARPDLRGKQAWTYARVLDTFPRLRERLNHGGQQLSGGEQQMLAIGRALMTNPDLLILDEATEGLAPLIVAEIWKIIRQIRATGMSTLIVDRNYRAVLDHTDRCLVMEKGLIVQDGDSASLARQPEQLTRYLGV</sequence>
<evidence type="ECO:0000256" key="5">
    <source>
        <dbReference type="ARBA" id="ARBA00022840"/>
    </source>
</evidence>
<comment type="similarity">
    <text evidence="1">Belongs to the ABC transporter superfamily.</text>
</comment>
<dbReference type="SMART" id="SM00382">
    <property type="entry name" value="AAA"/>
    <property type="match status" value="1"/>
</dbReference>
<evidence type="ECO:0000256" key="6">
    <source>
        <dbReference type="ARBA" id="ARBA00022970"/>
    </source>
</evidence>
<keyword evidence="9" id="KW-1185">Reference proteome</keyword>
<reference evidence="8 9" key="1">
    <citation type="submission" date="2023-08" db="EMBL/GenBank/DDBJ databases">
        <title>Achromobacter seleniivolatilans sp. nov., isolated from seleniferous soil.</title>
        <authorList>
            <person name="Zhang S."/>
            <person name="Li K."/>
            <person name="Peng J."/>
            <person name="Zhao Q."/>
            <person name="Wang H."/>
            <person name="Guo Y."/>
        </authorList>
    </citation>
    <scope>NUCLEOTIDE SEQUENCE [LARGE SCALE GENOMIC DNA]</scope>
    <source>
        <strain evidence="8 9">R39</strain>
    </source>
</reference>
<evidence type="ECO:0000313" key="8">
    <source>
        <dbReference type="EMBL" id="WMD20607.1"/>
    </source>
</evidence>
<dbReference type="Proteomes" id="UP001234798">
    <property type="component" value="Chromosome"/>
</dbReference>
<organism evidence="8 9">
    <name type="scientific">Achromobacter seleniivolatilans</name>
    <dbReference type="NCBI Taxonomy" id="3047478"/>
    <lineage>
        <taxon>Bacteria</taxon>
        <taxon>Pseudomonadati</taxon>
        <taxon>Pseudomonadota</taxon>
        <taxon>Betaproteobacteria</taxon>
        <taxon>Burkholderiales</taxon>
        <taxon>Alcaligenaceae</taxon>
        <taxon>Achromobacter</taxon>
    </lineage>
</organism>
<keyword evidence="5 8" id="KW-0067">ATP-binding</keyword>
<dbReference type="InterPro" id="IPR027417">
    <property type="entry name" value="P-loop_NTPase"/>
</dbReference>
<dbReference type="InterPro" id="IPR017871">
    <property type="entry name" value="ABC_transporter-like_CS"/>
</dbReference>
<evidence type="ECO:0000259" key="7">
    <source>
        <dbReference type="PROSITE" id="PS50893"/>
    </source>
</evidence>
<dbReference type="SUPFAM" id="SSF52540">
    <property type="entry name" value="P-loop containing nucleoside triphosphate hydrolases"/>
    <property type="match status" value="1"/>
</dbReference>
<dbReference type="InterPro" id="IPR003593">
    <property type="entry name" value="AAA+_ATPase"/>
</dbReference>
<dbReference type="PROSITE" id="PS50893">
    <property type="entry name" value="ABC_TRANSPORTER_2"/>
    <property type="match status" value="1"/>
</dbReference>
<keyword evidence="3" id="KW-0472">Membrane</keyword>
<dbReference type="GO" id="GO:0005524">
    <property type="term" value="F:ATP binding"/>
    <property type="evidence" value="ECO:0007669"/>
    <property type="project" value="UniProtKB-KW"/>
</dbReference>
<evidence type="ECO:0000256" key="3">
    <source>
        <dbReference type="ARBA" id="ARBA00022475"/>
    </source>
</evidence>
<proteinExistence type="inferred from homology"/>
<feature type="domain" description="ABC transporter" evidence="7">
    <location>
        <begin position="5"/>
        <end position="236"/>
    </location>
</feature>
<keyword evidence="3" id="KW-1003">Cell membrane</keyword>
<dbReference type="RefSeq" id="WP_306943913.1">
    <property type="nucleotide sequence ID" value="NZ_CP132976.1"/>
</dbReference>
<accession>A0ABY9M1M1</accession>
<name>A0ABY9M1M1_9BURK</name>
<dbReference type="InterPro" id="IPR003439">
    <property type="entry name" value="ABC_transporter-like_ATP-bd"/>
</dbReference>